<feature type="compositionally biased region" description="Low complexity" evidence="1">
    <location>
        <begin position="229"/>
        <end position="243"/>
    </location>
</feature>
<evidence type="ECO:0000313" key="2">
    <source>
        <dbReference type="EMBL" id="MDI1487860.1"/>
    </source>
</evidence>
<name>A0AA43TV86_9LECA</name>
<dbReference type="EMBL" id="JAPUFD010000006">
    <property type="protein sequence ID" value="MDI1487860.1"/>
    <property type="molecule type" value="Genomic_DNA"/>
</dbReference>
<comment type="caution">
    <text evidence="2">The sequence shown here is derived from an EMBL/GenBank/DDBJ whole genome shotgun (WGS) entry which is preliminary data.</text>
</comment>
<accession>A0AA43TV86</accession>
<feature type="region of interest" description="Disordered" evidence="1">
    <location>
        <begin position="224"/>
        <end position="259"/>
    </location>
</feature>
<reference evidence="2" key="1">
    <citation type="journal article" date="2023" name="Genome Biol. Evol.">
        <title>First Whole Genome Sequence and Flow Cytometry Genome Size Data for the Lichen-Forming Fungus Ramalina farinacea (Ascomycota).</title>
        <authorList>
            <person name="Llewellyn T."/>
            <person name="Mian S."/>
            <person name="Hill R."/>
            <person name="Leitch I.J."/>
            <person name="Gaya E."/>
        </authorList>
    </citation>
    <scope>NUCLEOTIDE SEQUENCE</scope>
    <source>
        <strain evidence="2">LIQ254RAFAR</strain>
    </source>
</reference>
<feature type="region of interest" description="Disordered" evidence="1">
    <location>
        <begin position="66"/>
        <end position="118"/>
    </location>
</feature>
<feature type="compositionally biased region" description="Low complexity" evidence="1">
    <location>
        <begin position="100"/>
        <end position="114"/>
    </location>
</feature>
<feature type="compositionally biased region" description="Low complexity" evidence="1">
    <location>
        <begin position="66"/>
        <end position="78"/>
    </location>
</feature>
<evidence type="ECO:0000313" key="3">
    <source>
        <dbReference type="Proteomes" id="UP001161017"/>
    </source>
</evidence>
<dbReference type="AlphaFoldDB" id="A0AA43TV86"/>
<gene>
    <name evidence="2" type="ORF">OHK93_007133</name>
</gene>
<protein>
    <submittedName>
        <fullName evidence="2">Uncharacterized protein</fullName>
    </submittedName>
</protein>
<proteinExistence type="predicted"/>
<sequence>MEEQTDRIKMPSPKLAPWIEKAIKDGHYTPEQIAILRAQKQHLADTAKSVTERYEQELAEQIKKVTTQPVPPTTSQMPESHTLDTNPHLPYPVIQEAVKPQSQQAGASSPQTAPTHLISSPGDAVQILQQNKRLFPYCNYLICQICRPTFKDRAWACFEEAFAMDSAPSLDALECEHYSAPMASVSVLREIGLRKYQPKPPRTRLQTFDNRDVNMVRDPRDGRMILSESPASSTASSTPTTSSDITEATSGGERDGPRKNIAGFVQQWLQRRQALSQSKSQLSPPELTRGAAELEEMRNQPGGLRNALVKALSEEALRQAAKMELAPDQKDDLDDNEMGEVDVTEGLAVTEEAADLGSADLILSV</sequence>
<organism evidence="2 3">
    <name type="scientific">Ramalina farinacea</name>
    <dbReference type="NCBI Taxonomy" id="258253"/>
    <lineage>
        <taxon>Eukaryota</taxon>
        <taxon>Fungi</taxon>
        <taxon>Dikarya</taxon>
        <taxon>Ascomycota</taxon>
        <taxon>Pezizomycotina</taxon>
        <taxon>Lecanoromycetes</taxon>
        <taxon>OSLEUM clade</taxon>
        <taxon>Lecanoromycetidae</taxon>
        <taxon>Lecanorales</taxon>
        <taxon>Lecanorineae</taxon>
        <taxon>Ramalinaceae</taxon>
        <taxon>Ramalina</taxon>
    </lineage>
</organism>
<keyword evidence="3" id="KW-1185">Reference proteome</keyword>
<dbReference type="Proteomes" id="UP001161017">
    <property type="component" value="Unassembled WGS sequence"/>
</dbReference>
<evidence type="ECO:0000256" key="1">
    <source>
        <dbReference type="SAM" id="MobiDB-lite"/>
    </source>
</evidence>